<protein>
    <submittedName>
        <fullName evidence="2">Uncharacterized protein</fullName>
    </submittedName>
</protein>
<keyword evidence="1" id="KW-0472">Membrane</keyword>
<reference evidence="2" key="1">
    <citation type="submission" date="2024-05" db="EMBL/GenBank/DDBJ databases">
        <title>Transcriptome analysis of the degradation process of organic nitrogen by two heterotrophic nitrifying and aerobic denitrifying bacteria, Achromobacter sp. HNDS-1 and Enterobacter sp. HNDS-6.</title>
        <authorList>
            <person name="Huang Y."/>
        </authorList>
    </citation>
    <scope>NUCLEOTIDE SEQUENCE</scope>
    <source>
        <strain evidence="2">HNDS-1</strain>
    </source>
</reference>
<keyword evidence="1" id="KW-1133">Transmembrane helix</keyword>
<feature type="transmembrane region" description="Helical" evidence="1">
    <location>
        <begin position="12"/>
        <end position="34"/>
    </location>
</feature>
<organism evidence="2">
    <name type="scientific">Achromobacter sp. HNDS-1</name>
    <dbReference type="NCBI Taxonomy" id="3151598"/>
    <lineage>
        <taxon>Bacteria</taxon>
        <taxon>Pseudomonadati</taxon>
        <taxon>Pseudomonadota</taxon>
        <taxon>Betaproteobacteria</taxon>
        <taxon>Burkholderiales</taxon>
        <taxon>Alcaligenaceae</taxon>
        <taxon>Achromobacter</taxon>
    </lineage>
</organism>
<sequence length="228" mass="25343">MKYGKEWQCGVGAGLICGAVAGWIFATIGGWVVATNAKNWWDVATAIGTVGAVITALFFAVKDRSRQHLLDQAEAVVLRAQITPELRLFSKETANVYFVLKNFLRRAHGRDCLTPREKAQFGHWIVLAQLPVCSRLEGRFYRLPATESYALADIFGRVLRIADGLNAATSANHADGTGFVFIEEDLKCAIEELRQVCKSLSTLSKHLPDGFVGNFEEQRLRQISEGRW</sequence>
<name>A0AAU7LEX1_9BURK</name>
<feature type="transmembrane region" description="Helical" evidence="1">
    <location>
        <begin position="40"/>
        <end position="61"/>
    </location>
</feature>
<dbReference type="KEGG" id="achh:ABFG95_06940"/>
<proteinExistence type="predicted"/>
<gene>
    <name evidence="2" type="ORF">ABFG95_06940</name>
</gene>
<evidence type="ECO:0000313" key="2">
    <source>
        <dbReference type="EMBL" id="XBP00207.1"/>
    </source>
</evidence>
<dbReference type="AlphaFoldDB" id="A0AAU7LEX1"/>
<accession>A0AAU7LEX1</accession>
<keyword evidence="1" id="KW-0812">Transmembrane</keyword>
<evidence type="ECO:0000256" key="1">
    <source>
        <dbReference type="SAM" id="Phobius"/>
    </source>
</evidence>
<dbReference type="EMBL" id="CP157584">
    <property type="protein sequence ID" value="XBP00207.1"/>
    <property type="molecule type" value="Genomic_DNA"/>
</dbReference>
<dbReference type="RefSeq" id="WP_348995672.1">
    <property type="nucleotide sequence ID" value="NZ_CP157584.1"/>
</dbReference>